<gene>
    <name evidence="3" type="ORF">VE26_13665</name>
</gene>
<dbReference type="InterPro" id="IPR025588">
    <property type="entry name" value="YcxB-like_C"/>
</dbReference>
<name>A0A0F5FFP3_9HYPH</name>
<feature type="transmembrane region" description="Helical" evidence="1">
    <location>
        <begin position="12"/>
        <end position="35"/>
    </location>
</feature>
<keyword evidence="4" id="KW-1185">Reference proteome</keyword>
<proteinExistence type="predicted"/>
<evidence type="ECO:0000259" key="2">
    <source>
        <dbReference type="Pfam" id="PF14317"/>
    </source>
</evidence>
<protein>
    <recommendedName>
        <fullName evidence="2">YcxB-like C-terminal domain-containing protein</fullName>
    </recommendedName>
</protein>
<evidence type="ECO:0000313" key="4">
    <source>
        <dbReference type="Proteomes" id="UP000033649"/>
    </source>
</evidence>
<dbReference type="Pfam" id="PF14317">
    <property type="entry name" value="YcxB"/>
    <property type="match status" value="1"/>
</dbReference>
<keyword evidence="1" id="KW-1133">Transmembrane helix</keyword>
<keyword evidence="1" id="KW-0472">Membrane</keyword>
<organism evidence="3 4">
    <name type="scientific">Devosia chinhatensis</name>
    <dbReference type="NCBI Taxonomy" id="429727"/>
    <lineage>
        <taxon>Bacteria</taxon>
        <taxon>Pseudomonadati</taxon>
        <taxon>Pseudomonadota</taxon>
        <taxon>Alphaproteobacteria</taxon>
        <taxon>Hyphomicrobiales</taxon>
        <taxon>Devosiaceae</taxon>
        <taxon>Devosia</taxon>
    </lineage>
</organism>
<dbReference type="Proteomes" id="UP000033649">
    <property type="component" value="Unassembled WGS sequence"/>
</dbReference>
<feature type="domain" description="YcxB-like C-terminal" evidence="2">
    <location>
        <begin position="55"/>
        <end position="111"/>
    </location>
</feature>
<evidence type="ECO:0000313" key="3">
    <source>
        <dbReference type="EMBL" id="KKB07714.1"/>
    </source>
</evidence>
<comment type="caution">
    <text evidence="3">The sequence shown here is derived from an EMBL/GenBank/DDBJ whole genome shotgun (WGS) entry which is preliminary data.</text>
</comment>
<sequence>MVVTAFDALVTSAAAGAMIALACLPLLQYFVLLPYQARRIYRHQKSLHYPVQAAWSDRGYSASSGEVSGTTSWNDFYGWSADARIILFMQSPVFFQMLPRRALSDEQAERLFADLERSGLKRL</sequence>
<dbReference type="EMBL" id="JZEY01000061">
    <property type="protein sequence ID" value="KKB07714.1"/>
    <property type="molecule type" value="Genomic_DNA"/>
</dbReference>
<dbReference type="AlphaFoldDB" id="A0A0F5FFP3"/>
<accession>A0A0F5FFP3</accession>
<dbReference type="STRING" id="429727.VE26_13665"/>
<keyword evidence="1" id="KW-0812">Transmembrane</keyword>
<dbReference type="PATRIC" id="fig|429727.3.peg.2801"/>
<reference evidence="3 4" key="1">
    <citation type="submission" date="2015-03" db="EMBL/GenBank/DDBJ databases">
        <authorList>
            <person name="Hassan Y."/>
            <person name="Lepp D."/>
            <person name="Li X.-Z."/>
            <person name="Zhou T."/>
        </authorList>
    </citation>
    <scope>NUCLEOTIDE SEQUENCE [LARGE SCALE GENOMIC DNA]</scope>
    <source>
        <strain evidence="3 4">IPL18</strain>
    </source>
</reference>
<evidence type="ECO:0000256" key="1">
    <source>
        <dbReference type="SAM" id="Phobius"/>
    </source>
</evidence>